<dbReference type="PANTHER" id="PTHR32114:SF2">
    <property type="entry name" value="ABC TRANSPORTER ABCH.3"/>
    <property type="match status" value="1"/>
</dbReference>
<name>A0A923PKY9_9BACT</name>
<dbReference type="Pfam" id="PF13558">
    <property type="entry name" value="SbcC_Walker_B"/>
    <property type="match status" value="1"/>
</dbReference>
<keyword evidence="1" id="KW-0175">Coiled coil</keyword>
<sequence length="1032" mass="114316">MKILRIGIRNLNSLRGDQEVDFRQEPLRSSGLYAIVGPTGAGKTTILDAITLALYGRTERDRYGNEVMSHGTGDCYAEVEFQVGQGQYLSRWERRRSRSRPDGKLQTAERSLSQWDEATQQYLPLPVDGLRGVNERTEELLGLDYGRFVRSVMLTQGQFARFLESDVAERSGVLERITGTEIYSQLSAAAFRRHKLALDTYTLASQRLEGSAPLPAAEREELAGRLAAAVQLTGHLRPRQKTTQAALQNYLRAAELRARYATESATLTGLEQDWQAAQAERAALAESLRLRELRTPLEQVAEKAAERQALAPRLAADADRVSALTPTLEQHRRDLAAAEKAHADHLAARPGRLAKLDEADELEKKLAGLHGIAQTEGARQHALAMALAEAKKTLESGEKQRAELLATTAGATNLEAELSALEVRHLATDTRCGALNAWIAYRRTRNAAERQRGLAEACEKALVSAENFLKEATEKVAQAEVLVDHRDTALRRLEQFRGLEHLRTALEPGQACPVCGATEHPALEDHTPVADAELALATQDLQAARRALDQARKERETANTQAQTALANLAAAQASFQTLETEAASRLPTGEAPAAGDDALEEALAEARRQLQDDDARLRQLRAQRSAAQNLRLLEQQLAQEREQQRERQAEHQALQTNAAARSTAIAALQAELREKIGDKSVAECRALLAARDRHCQQTLDRQKNLLQGTEREMTAAQTAQSEGLARQEELRAAEQKLLDQLQAKLAELGLADAAQARAALLPPAQEEQQRQQLTRQEQALHTLRDRVQQLQTELAAATAALSTLPPEEELRQRAAQEEQELAQAEREVGALERELALDDARRSQHEALTSALEMQAAELQRWAKLHELIGQKDGTKFRRFAQSLTLQRLVEAGNLHLDAMSGRYQMRHKAAEKLERENLELEIIDTYQNDNARPTTTLSGGETFLVSLALALALSDLAAGQQRIESLFIDEGFGTLDERVLDQAMTTLEQLQERGKTIGLISHVRELRERIRCQIKLEPLGDGYSRLEVVA</sequence>
<dbReference type="Pfam" id="PF13476">
    <property type="entry name" value="AAA_23"/>
    <property type="match status" value="1"/>
</dbReference>
<dbReference type="PANTHER" id="PTHR32114">
    <property type="entry name" value="ABC TRANSPORTER ABCH.3"/>
    <property type="match status" value="1"/>
</dbReference>
<keyword evidence="4" id="KW-1185">Reference proteome</keyword>
<dbReference type="GO" id="GO:0006302">
    <property type="term" value="P:double-strand break repair"/>
    <property type="evidence" value="ECO:0007669"/>
    <property type="project" value="InterPro"/>
</dbReference>
<dbReference type="EMBL" id="JACSIT010000122">
    <property type="protein sequence ID" value="MBC6995279.1"/>
    <property type="molecule type" value="Genomic_DNA"/>
</dbReference>
<protein>
    <submittedName>
        <fullName evidence="3">AAA family ATPase</fullName>
    </submittedName>
</protein>
<dbReference type="AlphaFoldDB" id="A0A923PKY9"/>
<dbReference type="GO" id="GO:0016887">
    <property type="term" value="F:ATP hydrolysis activity"/>
    <property type="evidence" value="ECO:0007669"/>
    <property type="project" value="InterPro"/>
</dbReference>
<evidence type="ECO:0000313" key="4">
    <source>
        <dbReference type="Proteomes" id="UP000650081"/>
    </source>
</evidence>
<feature type="coiled-coil region" evidence="1">
    <location>
        <begin position="455"/>
        <end position="482"/>
    </location>
</feature>
<dbReference type="Gene3D" id="3.40.50.300">
    <property type="entry name" value="P-loop containing nucleotide triphosphate hydrolases"/>
    <property type="match status" value="2"/>
</dbReference>
<accession>A0A923PKY9</accession>
<dbReference type="InterPro" id="IPR027417">
    <property type="entry name" value="P-loop_NTPase"/>
</dbReference>
<dbReference type="RefSeq" id="WP_187467324.1">
    <property type="nucleotide sequence ID" value="NZ_JACSIT010000122.1"/>
</dbReference>
<proteinExistence type="predicted"/>
<feature type="coiled-coil region" evidence="1">
    <location>
        <begin position="700"/>
        <end position="842"/>
    </location>
</feature>
<feature type="domain" description="Rad50/SbcC-type AAA" evidence="2">
    <location>
        <begin position="5"/>
        <end position="190"/>
    </location>
</feature>
<evidence type="ECO:0000313" key="3">
    <source>
        <dbReference type="EMBL" id="MBC6995279.1"/>
    </source>
</evidence>
<dbReference type="InterPro" id="IPR038729">
    <property type="entry name" value="Rad50/SbcC_AAA"/>
</dbReference>
<reference evidence="3" key="1">
    <citation type="submission" date="2020-08" db="EMBL/GenBank/DDBJ databases">
        <title>Lewinella bacteria from marine environments.</title>
        <authorList>
            <person name="Zhong Y."/>
        </authorList>
    </citation>
    <scope>NUCLEOTIDE SEQUENCE</scope>
    <source>
        <strain evidence="3">KCTC 42187</strain>
    </source>
</reference>
<organism evidence="3 4">
    <name type="scientific">Neolewinella lacunae</name>
    <dbReference type="NCBI Taxonomy" id="1517758"/>
    <lineage>
        <taxon>Bacteria</taxon>
        <taxon>Pseudomonadati</taxon>
        <taxon>Bacteroidota</taxon>
        <taxon>Saprospiria</taxon>
        <taxon>Saprospirales</taxon>
        <taxon>Lewinellaceae</taxon>
        <taxon>Neolewinella</taxon>
    </lineage>
</organism>
<dbReference type="SUPFAM" id="SSF52540">
    <property type="entry name" value="P-loop containing nucleoside triphosphate hydrolases"/>
    <property type="match status" value="1"/>
</dbReference>
<comment type="caution">
    <text evidence="3">The sequence shown here is derived from an EMBL/GenBank/DDBJ whole genome shotgun (WGS) entry which is preliminary data.</text>
</comment>
<gene>
    <name evidence="3" type="ORF">H9S92_13975</name>
</gene>
<evidence type="ECO:0000256" key="1">
    <source>
        <dbReference type="SAM" id="Coils"/>
    </source>
</evidence>
<evidence type="ECO:0000259" key="2">
    <source>
        <dbReference type="Pfam" id="PF13476"/>
    </source>
</evidence>
<feature type="coiled-coil region" evidence="1">
    <location>
        <begin position="534"/>
        <end position="658"/>
    </location>
</feature>
<dbReference type="Proteomes" id="UP000650081">
    <property type="component" value="Unassembled WGS sequence"/>
</dbReference>